<dbReference type="InterPro" id="IPR036855">
    <property type="entry name" value="Znf_CCCH_sf"/>
</dbReference>
<dbReference type="SUPFAM" id="SSF90229">
    <property type="entry name" value="CCCH zinc finger"/>
    <property type="match status" value="1"/>
</dbReference>
<dbReference type="Gene3D" id="4.10.1000.10">
    <property type="entry name" value="Zinc finger, CCCH-type"/>
    <property type="match status" value="1"/>
</dbReference>
<evidence type="ECO:0000256" key="4">
    <source>
        <dbReference type="PROSITE-ProRule" id="PRU00723"/>
    </source>
</evidence>
<feature type="zinc finger region" description="C3H1-type" evidence="4">
    <location>
        <begin position="256"/>
        <end position="284"/>
    </location>
</feature>
<evidence type="ECO:0000256" key="3">
    <source>
        <dbReference type="ARBA" id="ARBA00022833"/>
    </source>
</evidence>
<dbReference type="Pfam" id="PF00642">
    <property type="entry name" value="zf-CCCH"/>
    <property type="match status" value="1"/>
</dbReference>
<feature type="compositionally biased region" description="Polar residues" evidence="5">
    <location>
        <begin position="91"/>
        <end position="108"/>
    </location>
</feature>
<evidence type="ECO:0000313" key="8">
    <source>
        <dbReference type="Proteomes" id="UP000268162"/>
    </source>
</evidence>
<keyword evidence="1 4" id="KW-0479">Metal-binding</keyword>
<feature type="zinc finger region" description="C3H1-type" evidence="4">
    <location>
        <begin position="231"/>
        <end position="255"/>
    </location>
</feature>
<dbReference type="Proteomes" id="UP000268162">
    <property type="component" value="Unassembled WGS sequence"/>
</dbReference>
<keyword evidence="2 4" id="KW-0863">Zinc-finger</keyword>
<reference evidence="8" key="1">
    <citation type="journal article" date="2018" name="Nat. Microbiol.">
        <title>Leveraging single-cell genomics to expand the fungal tree of life.</title>
        <authorList>
            <person name="Ahrendt S.R."/>
            <person name="Quandt C.A."/>
            <person name="Ciobanu D."/>
            <person name="Clum A."/>
            <person name="Salamov A."/>
            <person name="Andreopoulos B."/>
            <person name="Cheng J.F."/>
            <person name="Woyke T."/>
            <person name="Pelin A."/>
            <person name="Henrissat B."/>
            <person name="Reynolds N.K."/>
            <person name="Benny G.L."/>
            <person name="Smith M.E."/>
            <person name="James T.Y."/>
            <person name="Grigoriev I.V."/>
        </authorList>
    </citation>
    <scope>NUCLEOTIDE SEQUENCE [LARGE SCALE GENOMIC DNA]</scope>
    <source>
        <strain evidence="8">RSA 468</strain>
    </source>
</reference>
<proteinExistence type="predicted"/>
<feature type="domain" description="C3H1-type" evidence="6">
    <location>
        <begin position="256"/>
        <end position="284"/>
    </location>
</feature>
<feature type="compositionally biased region" description="Basic and acidic residues" evidence="5">
    <location>
        <begin position="35"/>
        <end position="53"/>
    </location>
</feature>
<evidence type="ECO:0000256" key="1">
    <source>
        <dbReference type="ARBA" id="ARBA00022723"/>
    </source>
</evidence>
<evidence type="ECO:0000259" key="6">
    <source>
        <dbReference type="PROSITE" id="PS50103"/>
    </source>
</evidence>
<feature type="compositionally biased region" description="Polar residues" evidence="5">
    <location>
        <begin position="195"/>
        <end position="209"/>
    </location>
</feature>
<dbReference type="AlphaFoldDB" id="A0A4P9ZTV3"/>
<gene>
    <name evidence="7" type="ORF">BJ085DRAFT_40353</name>
</gene>
<feature type="compositionally biased region" description="Low complexity" evidence="5">
    <location>
        <begin position="210"/>
        <end position="224"/>
    </location>
</feature>
<feature type="region of interest" description="Disordered" evidence="5">
    <location>
        <begin position="35"/>
        <end position="109"/>
    </location>
</feature>
<dbReference type="EMBL" id="ML002567">
    <property type="protein sequence ID" value="RKP36955.1"/>
    <property type="molecule type" value="Genomic_DNA"/>
</dbReference>
<protein>
    <recommendedName>
        <fullName evidence="6">C3H1-type domain-containing protein</fullName>
    </recommendedName>
</protein>
<dbReference type="InterPro" id="IPR000571">
    <property type="entry name" value="Znf_CCCH"/>
</dbReference>
<dbReference type="PROSITE" id="PS50103">
    <property type="entry name" value="ZF_C3H1"/>
    <property type="match status" value="2"/>
</dbReference>
<evidence type="ECO:0000256" key="2">
    <source>
        <dbReference type="ARBA" id="ARBA00022771"/>
    </source>
</evidence>
<name>A0A4P9ZTV3_9FUNG</name>
<evidence type="ECO:0000313" key="7">
    <source>
        <dbReference type="EMBL" id="RKP36955.1"/>
    </source>
</evidence>
<sequence length="284" mass="30133">MVYDPDKPVATRIPKNDGNDDEFSALLSRYQKQEKKVLKTEKIQDTKGHKESKFQGQKVTKAASKKGSKKDKKKQRAKALQQVERERQSHQGRSASPVLGNTSTSIGNLSATADSTAASAALDPNLTALLPSLANDLAILAALTQSLNGTSNGTPSVPGAPVGSVAVPSPYPTPAPVVPTASAAPSDPRLRLQQARPNPTPAITTTSQVAPTAPAANPSPSIQPTMPPPAKKHNVLCRFAKFNGCGKGDYCPFSHDLKLEACKFFSEKGFCRLGDQCPFSHSRP</sequence>
<feature type="region of interest" description="Disordered" evidence="5">
    <location>
        <begin position="176"/>
        <end position="228"/>
    </location>
</feature>
<feature type="compositionally biased region" description="Basic and acidic residues" evidence="5">
    <location>
        <begin position="1"/>
        <end position="18"/>
    </location>
</feature>
<dbReference type="SMART" id="SM00356">
    <property type="entry name" value="ZnF_C3H1"/>
    <property type="match status" value="2"/>
</dbReference>
<feature type="region of interest" description="Disordered" evidence="5">
    <location>
        <begin position="1"/>
        <end position="22"/>
    </location>
</feature>
<accession>A0A4P9ZTV3</accession>
<keyword evidence="3 4" id="KW-0862">Zinc</keyword>
<organism evidence="7 8">
    <name type="scientific">Dimargaris cristalligena</name>
    <dbReference type="NCBI Taxonomy" id="215637"/>
    <lineage>
        <taxon>Eukaryota</taxon>
        <taxon>Fungi</taxon>
        <taxon>Fungi incertae sedis</taxon>
        <taxon>Zoopagomycota</taxon>
        <taxon>Kickxellomycotina</taxon>
        <taxon>Dimargaritomycetes</taxon>
        <taxon>Dimargaritales</taxon>
        <taxon>Dimargaritaceae</taxon>
        <taxon>Dimargaris</taxon>
    </lineage>
</organism>
<dbReference type="Pfam" id="PF14608">
    <property type="entry name" value="zf-CCCH_2"/>
    <property type="match status" value="1"/>
</dbReference>
<keyword evidence="8" id="KW-1185">Reference proteome</keyword>
<feature type="compositionally biased region" description="Basic residues" evidence="5">
    <location>
        <begin position="63"/>
        <end position="77"/>
    </location>
</feature>
<feature type="domain" description="C3H1-type" evidence="6">
    <location>
        <begin position="231"/>
        <end position="255"/>
    </location>
</feature>
<dbReference type="STRING" id="215637.A0A4P9ZTV3"/>
<dbReference type="GO" id="GO:0008270">
    <property type="term" value="F:zinc ion binding"/>
    <property type="evidence" value="ECO:0007669"/>
    <property type="project" value="UniProtKB-KW"/>
</dbReference>
<evidence type="ECO:0000256" key="5">
    <source>
        <dbReference type="SAM" id="MobiDB-lite"/>
    </source>
</evidence>